<keyword evidence="1" id="KW-0812">Transmembrane</keyword>
<reference evidence="2 3" key="1">
    <citation type="submission" date="2024-05" db="EMBL/GenBank/DDBJ databases">
        <title>Haplotype-resolved chromosome-level genome assembly of Huyou (Citrus changshanensis).</title>
        <authorList>
            <person name="Miao C."/>
            <person name="Chen W."/>
            <person name="Wu Y."/>
            <person name="Wang L."/>
            <person name="Zhao S."/>
            <person name="Grierson D."/>
            <person name="Xu C."/>
            <person name="Chen K."/>
        </authorList>
    </citation>
    <scope>NUCLEOTIDE SEQUENCE [LARGE SCALE GENOMIC DNA]</scope>
    <source>
        <strain evidence="2">01-14</strain>
        <tissue evidence="2">Leaf</tissue>
    </source>
</reference>
<keyword evidence="1" id="KW-0472">Membrane</keyword>
<accession>A0AAP0QXS2</accession>
<sequence>MKCFLSPNEKDNFKVFVEYRGFVKGVLIPVASMLIVSMLTVAGTFRIRNEVISYALTLAFTLHQIFIHFFVEFNTVWIEASAIFSVGAIFGIRGFSCWMQDRENGVAAGGEGAGGANEEAVQQIEDRIREAMKFIIFNYIAAFFIALISMILNIKCIRIEKNHEDNTDKILKMVNSDQSKYNIPILICLAVPFVIGHIPLYWERTLHFLAWCNTQSQVFQGWCNNRWELFQAWQNAQMEHFQNWWNMQIQNIQNCWAGIGNWWNIWMHDVQNCWAGLGNCWNVQSRVGRSTGNEERGEEESAGVVVELEHVGTRAGGVVEPEQVQVMTDN</sequence>
<name>A0AAP0QXS2_9ROSI</name>
<organism evidence="2 3">
    <name type="scientific">Citrus x changshan-huyou</name>
    <dbReference type="NCBI Taxonomy" id="2935761"/>
    <lineage>
        <taxon>Eukaryota</taxon>
        <taxon>Viridiplantae</taxon>
        <taxon>Streptophyta</taxon>
        <taxon>Embryophyta</taxon>
        <taxon>Tracheophyta</taxon>
        <taxon>Spermatophyta</taxon>
        <taxon>Magnoliopsida</taxon>
        <taxon>eudicotyledons</taxon>
        <taxon>Gunneridae</taxon>
        <taxon>Pentapetalae</taxon>
        <taxon>rosids</taxon>
        <taxon>malvids</taxon>
        <taxon>Sapindales</taxon>
        <taxon>Rutaceae</taxon>
        <taxon>Aurantioideae</taxon>
        <taxon>Citrus</taxon>
    </lineage>
</organism>
<feature type="transmembrane region" description="Helical" evidence="1">
    <location>
        <begin position="52"/>
        <end position="71"/>
    </location>
</feature>
<dbReference type="Proteomes" id="UP001428341">
    <property type="component" value="Unassembled WGS sequence"/>
</dbReference>
<keyword evidence="3" id="KW-1185">Reference proteome</keyword>
<feature type="transmembrane region" description="Helical" evidence="1">
    <location>
        <begin position="77"/>
        <end position="95"/>
    </location>
</feature>
<feature type="transmembrane region" description="Helical" evidence="1">
    <location>
        <begin position="181"/>
        <end position="202"/>
    </location>
</feature>
<evidence type="ECO:0000313" key="2">
    <source>
        <dbReference type="EMBL" id="KAK9215117.1"/>
    </source>
</evidence>
<dbReference type="EMBL" id="JBCGBO010000003">
    <property type="protein sequence ID" value="KAK9215117.1"/>
    <property type="molecule type" value="Genomic_DNA"/>
</dbReference>
<proteinExistence type="predicted"/>
<comment type="caution">
    <text evidence="2">The sequence shown here is derived from an EMBL/GenBank/DDBJ whole genome shotgun (WGS) entry which is preliminary data.</text>
</comment>
<evidence type="ECO:0000313" key="3">
    <source>
        <dbReference type="Proteomes" id="UP001428341"/>
    </source>
</evidence>
<keyword evidence="1" id="KW-1133">Transmembrane helix</keyword>
<feature type="transmembrane region" description="Helical" evidence="1">
    <location>
        <begin position="26"/>
        <end position="45"/>
    </location>
</feature>
<evidence type="ECO:0000256" key="1">
    <source>
        <dbReference type="SAM" id="Phobius"/>
    </source>
</evidence>
<dbReference type="AlphaFoldDB" id="A0AAP0QXS2"/>
<gene>
    <name evidence="2" type="ORF">WN944_007120</name>
</gene>
<feature type="transmembrane region" description="Helical" evidence="1">
    <location>
        <begin position="134"/>
        <end position="154"/>
    </location>
</feature>
<protein>
    <submittedName>
        <fullName evidence="2">Uncharacterized protein</fullName>
    </submittedName>
</protein>